<feature type="compositionally biased region" description="Basic and acidic residues" evidence="1">
    <location>
        <begin position="111"/>
        <end position="125"/>
    </location>
</feature>
<evidence type="ECO:0000256" key="1">
    <source>
        <dbReference type="SAM" id="MobiDB-lite"/>
    </source>
</evidence>
<feature type="compositionally biased region" description="Basic and acidic residues" evidence="1">
    <location>
        <begin position="462"/>
        <end position="471"/>
    </location>
</feature>
<dbReference type="InterPro" id="IPR045096">
    <property type="entry name" value="EDR2-like"/>
</dbReference>
<feature type="compositionally biased region" description="Acidic residues" evidence="1">
    <location>
        <begin position="436"/>
        <end position="447"/>
    </location>
</feature>
<sequence>MPSESSKEDANQGKDDERIEEEIVSQIEKAKRKGSKSWEKDTDDEYEQEYLASLKNEGKQKSYIGGAAGGVAAAVGSFMVFASPLAVAGAAAVGAGTAWKYMRDKGRREVKAAEGDMRTSDHSGDVSKTIFGSEGSGSSRIDNNNKAGGHHHGRSSEVESILSGGRPSLKRLKFLVSWAKLQVEESLPHIQRAVNTGDNVRITQQAVRLEKILDEVVMSFSPWVQRQYLVRAEKDKAKRHRGIMLIKIHLVPLYRFLGGETVHKAVSFCNAEFLDRWQEGDVDPENVLQRCRGVFPTVLETVVIIRSTATSPPTSSSTSSSTHHNRHDKSAAGEGQRSRSGSSLMEGGTTLADRRVSDTADWITNFLRREDVTEFLSSSLVHAHWVHRKQASAAAKVSEPSNADGKVAEALDEEEQVKPIEFPPLGAELEMDEAEYYSASEGEESDGEAEKFRRMRKNSGKMNEEVDGKVSRSGEAVIKVEDILDSEEGPQPSEDDKAENTWDCIDCSTMQVRGGSYLTDRLKEASDEAIMRLDSFDLFYTDKEIFCATQDPHCKAHWLWKKNPERFYFVINWRMFPLQLAVTYSVDLNNDLFTSDKVVGAAKKLVIDVGFVIEGQAEDELPERMIGGFRIRYPDLTLTRRVQCGAVTDES</sequence>
<dbReference type="InterPro" id="IPR009769">
    <property type="entry name" value="EDR2_C"/>
</dbReference>
<evidence type="ECO:0000313" key="3">
    <source>
        <dbReference type="EMBL" id="KAF4672307.1"/>
    </source>
</evidence>
<feature type="region of interest" description="Disordered" evidence="1">
    <location>
        <begin position="1"/>
        <end position="44"/>
    </location>
</feature>
<accession>A0A7J6MLT6</accession>
<dbReference type="AlphaFoldDB" id="A0A7J6MLT6"/>
<name>A0A7J6MLT6_PERCH</name>
<dbReference type="Proteomes" id="UP000591131">
    <property type="component" value="Unassembled WGS sequence"/>
</dbReference>
<feature type="region of interest" description="Disordered" evidence="1">
    <location>
        <begin position="309"/>
        <end position="351"/>
    </location>
</feature>
<feature type="region of interest" description="Disordered" evidence="1">
    <location>
        <begin position="436"/>
        <end position="471"/>
    </location>
</feature>
<feature type="compositionally biased region" description="Basic and acidic residues" evidence="1">
    <location>
        <begin position="1"/>
        <end position="17"/>
    </location>
</feature>
<dbReference type="OrthoDB" id="9970435at2759"/>
<feature type="domain" description="Protein ENHANCED DISEASE RESISTANCE 2 C-terminal" evidence="2">
    <location>
        <begin position="502"/>
        <end position="574"/>
    </location>
</feature>
<evidence type="ECO:0000313" key="4">
    <source>
        <dbReference type="Proteomes" id="UP000591131"/>
    </source>
</evidence>
<keyword evidence="4" id="KW-1185">Reference proteome</keyword>
<organism evidence="3 4">
    <name type="scientific">Perkinsus chesapeaki</name>
    <name type="common">Clam parasite</name>
    <name type="synonym">Perkinsus andrewsi</name>
    <dbReference type="NCBI Taxonomy" id="330153"/>
    <lineage>
        <taxon>Eukaryota</taxon>
        <taxon>Sar</taxon>
        <taxon>Alveolata</taxon>
        <taxon>Perkinsozoa</taxon>
        <taxon>Perkinsea</taxon>
        <taxon>Perkinsida</taxon>
        <taxon>Perkinsidae</taxon>
        <taxon>Perkinsus</taxon>
    </lineage>
</organism>
<protein>
    <recommendedName>
        <fullName evidence="2">Protein ENHANCED DISEASE RESISTANCE 2 C-terminal domain-containing protein</fullName>
    </recommendedName>
</protein>
<dbReference type="PANTHER" id="PTHR12136:SF41">
    <property type="entry name" value="PLECKSTRIN HOMOLOGY (PH) AND LIPID-BINDING START DOMAINS-CONTAINING PROTEIN"/>
    <property type="match status" value="1"/>
</dbReference>
<dbReference type="Pfam" id="PF07059">
    <property type="entry name" value="EDR2_C"/>
    <property type="match status" value="2"/>
</dbReference>
<comment type="caution">
    <text evidence="3">The sequence shown here is derived from an EMBL/GenBank/DDBJ whole genome shotgun (WGS) entry which is preliminary data.</text>
</comment>
<gene>
    <name evidence="3" type="ORF">FOL47_000692</name>
</gene>
<feature type="compositionally biased region" description="Polar residues" evidence="1">
    <location>
        <begin position="136"/>
        <end position="146"/>
    </location>
</feature>
<feature type="region of interest" description="Disordered" evidence="1">
    <location>
        <begin position="392"/>
        <end position="412"/>
    </location>
</feature>
<feature type="compositionally biased region" description="Low complexity" evidence="1">
    <location>
        <begin position="309"/>
        <end position="322"/>
    </location>
</feature>
<dbReference type="PANTHER" id="PTHR12136">
    <property type="entry name" value="ENHANCED DISEASE RESISTANCE-RELATED"/>
    <property type="match status" value="1"/>
</dbReference>
<dbReference type="EMBL" id="JAAPAO010000113">
    <property type="protein sequence ID" value="KAF4672307.1"/>
    <property type="molecule type" value="Genomic_DNA"/>
</dbReference>
<feature type="domain" description="Protein ENHANCED DISEASE RESISTANCE 2 C-terminal" evidence="2">
    <location>
        <begin position="598"/>
        <end position="633"/>
    </location>
</feature>
<reference evidence="3 4" key="1">
    <citation type="submission" date="2020-04" db="EMBL/GenBank/DDBJ databases">
        <title>Perkinsus chesapeaki whole genome sequence.</title>
        <authorList>
            <person name="Bogema D.R."/>
        </authorList>
    </citation>
    <scope>NUCLEOTIDE SEQUENCE [LARGE SCALE GENOMIC DNA]</scope>
    <source>
        <strain evidence="3">ATCC PRA-425</strain>
    </source>
</reference>
<feature type="region of interest" description="Disordered" evidence="1">
    <location>
        <begin position="111"/>
        <end position="161"/>
    </location>
</feature>
<evidence type="ECO:0000259" key="2">
    <source>
        <dbReference type="Pfam" id="PF07059"/>
    </source>
</evidence>
<proteinExistence type="predicted"/>